<evidence type="ECO:0000313" key="3">
    <source>
        <dbReference type="EMBL" id="MDX8129064.1"/>
    </source>
</evidence>
<dbReference type="Pfam" id="PF19266">
    <property type="entry name" value="CIS_tube"/>
    <property type="match status" value="1"/>
</dbReference>
<feature type="compositionally biased region" description="Low complexity" evidence="1">
    <location>
        <begin position="86"/>
        <end position="99"/>
    </location>
</feature>
<dbReference type="EMBL" id="JAXARY010000017">
    <property type="protein sequence ID" value="MDX8129064.1"/>
    <property type="molecule type" value="Genomic_DNA"/>
</dbReference>
<evidence type="ECO:0000259" key="2">
    <source>
        <dbReference type="Pfam" id="PF19266"/>
    </source>
</evidence>
<comment type="caution">
    <text evidence="3">The sequence shown here is derived from an EMBL/GenBank/DDBJ whole genome shotgun (WGS) entry which is preliminary data.</text>
</comment>
<gene>
    <name evidence="3" type="ORF">QLH52_17325</name>
</gene>
<proteinExistence type="predicted"/>
<protein>
    <recommendedName>
        <fullName evidence="2">Contractile injection system tube protein N-terminal domain-containing protein</fullName>
    </recommendedName>
</protein>
<feature type="region of interest" description="Disordered" evidence="1">
    <location>
        <begin position="79"/>
        <end position="107"/>
    </location>
</feature>
<dbReference type="RefSeq" id="WP_319962375.1">
    <property type="nucleotide sequence ID" value="NZ_JAXARY010000017.1"/>
</dbReference>
<accession>A0ABU4UHV8</accession>
<feature type="region of interest" description="Disordered" evidence="1">
    <location>
        <begin position="186"/>
        <end position="229"/>
    </location>
</feature>
<name>A0ABU4UHV8_9GAMM</name>
<evidence type="ECO:0000313" key="4">
    <source>
        <dbReference type="Proteomes" id="UP001284537"/>
    </source>
</evidence>
<evidence type="ECO:0000256" key="1">
    <source>
        <dbReference type="SAM" id="MobiDB-lite"/>
    </source>
</evidence>
<sequence length="419" mass="42297">MIAIERGKLIPVNGDNDSPDLDNAIDVQFNPSSLKVSLSNTLKENARNGNSRSAQFVDKSSSNLTIELIFDTTYIEAPGGAGQGSGQTASNAGSNSSSKKTIEQGSDVRLETKKIADTFIKPVEDGKKMKAPKRCLFQWGAFEFLGLVQSFDETLDFFSPEGRPLRATVSLKLSEDRYQFRNRAVEQAARNTPSLSSTGAGPQGGSGQTAAPVPGTSGEGAGNWRDTSLFNGIESPRMPSLSVVAVPSLSLSASVGISGGVGFGVSAGVNISGGVSTNVSASLSASVSVGGNTGGSIGGNAGAVKAAQKPVPPASPAFKFGNSASLGTGIEGAFSPAGKKGSLNAANIQTGSVPLRFDTAQTWIGGVQNGQAVTAATGGRPLSTAAANQAGSATVTRKSSGVSVSSLLKAAADSGVGFD</sequence>
<organism evidence="3 4">
    <name type="scientific">Methylomonas defluvii</name>
    <dbReference type="NCBI Taxonomy" id="3045149"/>
    <lineage>
        <taxon>Bacteria</taxon>
        <taxon>Pseudomonadati</taxon>
        <taxon>Pseudomonadota</taxon>
        <taxon>Gammaproteobacteria</taxon>
        <taxon>Methylococcales</taxon>
        <taxon>Methylococcaceae</taxon>
        <taxon>Methylomonas</taxon>
    </lineage>
</organism>
<dbReference type="InterPro" id="IPR045361">
    <property type="entry name" value="CIS_tube_prot_N"/>
</dbReference>
<feature type="compositionally biased region" description="Polar residues" evidence="1">
    <location>
        <begin position="189"/>
        <end position="200"/>
    </location>
</feature>
<keyword evidence="4" id="KW-1185">Reference proteome</keyword>
<feature type="domain" description="Contractile injection system tube protein N-terminal" evidence="2">
    <location>
        <begin position="9"/>
        <end position="177"/>
    </location>
</feature>
<reference evidence="3 4" key="1">
    <citation type="submission" date="2023-11" db="EMBL/GenBank/DDBJ databases">
        <authorList>
            <person name="Ouyang M.-Y."/>
        </authorList>
    </citation>
    <scope>NUCLEOTIDE SEQUENCE [LARGE SCALE GENOMIC DNA]</scope>
    <source>
        <strain evidence="3 4">OY6</strain>
    </source>
</reference>
<dbReference type="Proteomes" id="UP001284537">
    <property type="component" value="Unassembled WGS sequence"/>
</dbReference>